<keyword evidence="5 8" id="KW-1133">Transmembrane helix</keyword>
<sequence>MSGAECETPSADGAAGRRGPVTRLREWAPADRKLWLIRTALAIVAGAGMFLAFPPRASWYLSVISLAVLYALLVVDRPRVRTGAWIGFVFGLGFFVPLLPWIGEYVGPLPWLALATVMAGYLALFGVIATVTMRLPVPPVWFTLSWILVEAVRSSFPFGGFPWGRTAFSQVDGPLLPLASILGAPGLSGAVALFGSAGAWFVLIVVASVRTRVRADDASVEPERRRSDTLTWAAVAAVLTLLGPLSAILVTPDTVDRTVSGSTVNVAAIQGNVPRLGLDFNAQRRAVLDNHATETERYAADVHRGATAAPDLVLWPENASDISPLTNPDAATEITDASEAVNAPILVGTVLRDDDGRPSNSVLVWDGRRGPVDRYDKHIIQPFGEYLPWRGFFRLFSSYADMAGNFRAGTGPGTVDVPIHGRSVRVGVSTCWEVAFDRSARKAVNDGAEFLFVPTNNATFGRTNMTYQQLAMSQVRAVEHGRSVVVAATSGVSAIIGADGMIESESGFFTPATLTAHLALRSDTTIATRLGGLPQTIAVVIAVAAFLFAIARRTRFSQRFPIPGMDTAGDRRESADTTSEEIDGITR</sequence>
<accession>G7GJL5</accession>
<protein>
    <recommendedName>
        <fullName evidence="8">Apolipoprotein N-acyltransferase</fullName>
        <shortName evidence="8">ALP N-acyltransferase</shortName>
        <ecNumber evidence="8">2.3.1.269</ecNumber>
    </recommendedName>
</protein>
<evidence type="ECO:0000313" key="12">
    <source>
        <dbReference type="Proteomes" id="UP000006023"/>
    </source>
</evidence>
<keyword evidence="7 8" id="KW-0012">Acyltransferase</keyword>
<feature type="compositionally biased region" description="Acidic residues" evidence="9">
    <location>
        <begin position="578"/>
        <end position="587"/>
    </location>
</feature>
<name>G7GJL5_9ACTN</name>
<feature type="transmembrane region" description="Helical" evidence="8">
    <location>
        <begin position="59"/>
        <end position="75"/>
    </location>
</feature>
<keyword evidence="11" id="KW-0449">Lipoprotein</keyword>
<dbReference type="Pfam" id="PF20154">
    <property type="entry name" value="LNT_N"/>
    <property type="match status" value="1"/>
</dbReference>
<dbReference type="GO" id="GO:0016410">
    <property type="term" value="F:N-acyltransferase activity"/>
    <property type="evidence" value="ECO:0007669"/>
    <property type="project" value="UniProtKB-UniRule"/>
</dbReference>
<dbReference type="AlphaFoldDB" id="G7GJL5"/>
<dbReference type="InterPro" id="IPR045378">
    <property type="entry name" value="LNT_N"/>
</dbReference>
<comment type="pathway">
    <text evidence="8">Protein modification; lipoprotein biosynthesis (N-acyl transfer).</text>
</comment>
<comment type="caution">
    <text evidence="11">The sequence shown here is derived from an EMBL/GenBank/DDBJ whole genome shotgun (WGS) entry which is preliminary data.</text>
</comment>
<evidence type="ECO:0000256" key="4">
    <source>
        <dbReference type="ARBA" id="ARBA00022692"/>
    </source>
</evidence>
<dbReference type="Pfam" id="PF00795">
    <property type="entry name" value="CN_hydrolase"/>
    <property type="match status" value="1"/>
</dbReference>
<dbReference type="EMBL" id="BAED01000004">
    <property type="protein sequence ID" value="GAB03790.1"/>
    <property type="molecule type" value="Genomic_DNA"/>
</dbReference>
<dbReference type="EC" id="2.3.1.269" evidence="8"/>
<feature type="transmembrane region" description="Helical" evidence="8">
    <location>
        <begin position="140"/>
        <end position="161"/>
    </location>
</feature>
<dbReference type="eggNOG" id="COG0815">
    <property type="taxonomic scope" value="Bacteria"/>
</dbReference>
<dbReference type="HAMAP" id="MF_01148">
    <property type="entry name" value="Lnt"/>
    <property type="match status" value="1"/>
</dbReference>
<evidence type="ECO:0000256" key="9">
    <source>
        <dbReference type="SAM" id="MobiDB-lite"/>
    </source>
</evidence>
<evidence type="ECO:0000256" key="8">
    <source>
        <dbReference type="HAMAP-Rule" id="MF_01148"/>
    </source>
</evidence>
<dbReference type="PANTHER" id="PTHR38686">
    <property type="entry name" value="APOLIPOPROTEIN N-ACYLTRANSFERASE"/>
    <property type="match status" value="1"/>
</dbReference>
<comment type="similarity">
    <text evidence="8">Belongs to the CN hydrolase family. Apolipoprotein N-acyltransferase subfamily.</text>
</comment>
<dbReference type="Proteomes" id="UP000006023">
    <property type="component" value="Unassembled WGS sequence"/>
</dbReference>
<evidence type="ECO:0000256" key="5">
    <source>
        <dbReference type="ARBA" id="ARBA00022989"/>
    </source>
</evidence>
<dbReference type="InterPro" id="IPR003010">
    <property type="entry name" value="C-N_Hydrolase"/>
</dbReference>
<dbReference type="CDD" id="cd07571">
    <property type="entry name" value="ALP_N-acyl_transferase"/>
    <property type="match status" value="1"/>
</dbReference>
<dbReference type="InterPro" id="IPR004563">
    <property type="entry name" value="Apolipo_AcylTrfase"/>
</dbReference>
<evidence type="ECO:0000256" key="3">
    <source>
        <dbReference type="ARBA" id="ARBA00022679"/>
    </source>
</evidence>
<evidence type="ECO:0000256" key="1">
    <source>
        <dbReference type="ARBA" id="ARBA00004651"/>
    </source>
</evidence>
<dbReference type="InterPro" id="IPR036526">
    <property type="entry name" value="C-N_Hydrolase_sf"/>
</dbReference>
<feature type="transmembrane region" description="Helical" evidence="8">
    <location>
        <begin position="35"/>
        <end position="53"/>
    </location>
</feature>
<gene>
    <name evidence="8 11" type="primary">lnt</name>
    <name evidence="11" type="ORF">GOAMR_04_01080</name>
</gene>
<comment type="function">
    <text evidence="8">Catalyzes the phospholipid dependent N-acylation of the N-terminal cysteine of apolipoprotein, the last step in lipoprotein maturation.</text>
</comment>
<dbReference type="STRING" id="1075090.GOAMR_04_01080"/>
<feature type="transmembrane region" description="Helical" evidence="8">
    <location>
        <begin position="230"/>
        <end position="250"/>
    </location>
</feature>
<keyword evidence="12" id="KW-1185">Reference proteome</keyword>
<dbReference type="NCBIfam" id="TIGR00546">
    <property type="entry name" value="lnt"/>
    <property type="match status" value="1"/>
</dbReference>
<feature type="transmembrane region" description="Helical" evidence="8">
    <location>
        <begin position="82"/>
        <end position="103"/>
    </location>
</feature>
<dbReference type="GO" id="GO:0042158">
    <property type="term" value="P:lipoprotein biosynthetic process"/>
    <property type="evidence" value="ECO:0007669"/>
    <property type="project" value="UniProtKB-UniRule"/>
</dbReference>
<reference evidence="11 12" key="1">
    <citation type="submission" date="2011-11" db="EMBL/GenBank/DDBJ databases">
        <title>Whole genome shotgun sequence of Gordonia amarae NBRC 15530.</title>
        <authorList>
            <person name="Takarada H."/>
            <person name="Hosoyama A."/>
            <person name="Tsuchikane K."/>
            <person name="Katsumata H."/>
            <person name="Yamazaki S."/>
            <person name="Fujita N."/>
        </authorList>
    </citation>
    <scope>NUCLEOTIDE SEQUENCE [LARGE SCALE GENOMIC DNA]</scope>
    <source>
        <strain evidence="11 12">NBRC 15530</strain>
    </source>
</reference>
<dbReference type="PANTHER" id="PTHR38686:SF1">
    <property type="entry name" value="APOLIPOPROTEIN N-ACYLTRANSFERASE"/>
    <property type="match status" value="1"/>
</dbReference>
<feature type="transmembrane region" description="Helical" evidence="8">
    <location>
        <begin position="532"/>
        <end position="551"/>
    </location>
</feature>
<dbReference type="GO" id="GO:0005886">
    <property type="term" value="C:plasma membrane"/>
    <property type="evidence" value="ECO:0007669"/>
    <property type="project" value="UniProtKB-SubCell"/>
</dbReference>
<dbReference type="PROSITE" id="PS50263">
    <property type="entry name" value="CN_HYDROLASE"/>
    <property type="match status" value="1"/>
</dbReference>
<dbReference type="UniPathway" id="UPA00666"/>
<feature type="transmembrane region" description="Helical" evidence="8">
    <location>
        <begin position="109"/>
        <end position="128"/>
    </location>
</feature>
<evidence type="ECO:0000256" key="2">
    <source>
        <dbReference type="ARBA" id="ARBA00022475"/>
    </source>
</evidence>
<keyword evidence="6 8" id="KW-0472">Membrane</keyword>
<comment type="subcellular location">
    <subcellularLocation>
        <location evidence="1 8">Cell membrane</location>
        <topology evidence="1 8">Multi-pass membrane protein</topology>
    </subcellularLocation>
</comment>
<feature type="domain" description="CN hydrolase" evidence="10">
    <location>
        <begin position="264"/>
        <end position="520"/>
    </location>
</feature>
<dbReference type="Gene3D" id="3.60.110.10">
    <property type="entry name" value="Carbon-nitrogen hydrolase"/>
    <property type="match status" value="1"/>
</dbReference>
<feature type="transmembrane region" description="Helical" evidence="8">
    <location>
        <begin position="181"/>
        <end position="209"/>
    </location>
</feature>
<proteinExistence type="inferred from homology"/>
<keyword evidence="3 8" id="KW-0808">Transferase</keyword>
<evidence type="ECO:0000256" key="6">
    <source>
        <dbReference type="ARBA" id="ARBA00023136"/>
    </source>
</evidence>
<comment type="catalytic activity">
    <reaction evidence="8">
        <text>N-terminal S-1,2-diacyl-sn-glyceryl-L-cysteinyl-[lipoprotein] + a glycerophospholipid = N-acyl-S-1,2-diacyl-sn-glyceryl-L-cysteinyl-[lipoprotein] + a 2-acyl-sn-glycero-3-phospholipid + H(+)</text>
        <dbReference type="Rhea" id="RHEA:48228"/>
        <dbReference type="Rhea" id="RHEA-COMP:14681"/>
        <dbReference type="Rhea" id="RHEA-COMP:14684"/>
        <dbReference type="ChEBI" id="CHEBI:15378"/>
        <dbReference type="ChEBI" id="CHEBI:136912"/>
        <dbReference type="ChEBI" id="CHEBI:140656"/>
        <dbReference type="ChEBI" id="CHEBI:140657"/>
        <dbReference type="ChEBI" id="CHEBI:140660"/>
        <dbReference type="EC" id="2.3.1.269"/>
    </reaction>
</comment>
<keyword evidence="4 8" id="KW-0812">Transmembrane</keyword>
<evidence type="ECO:0000313" key="11">
    <source>
        <dbReference type="EMBL" id="GAB03790.1"/>
    </source>
</evidence>
<feature type="region of interest" description="Disordered" evidence="9">
    <location>
        <begin position="562"/>
        <end position="587"/>
    </location>
</feature>
<organism evidence="11 12">
    <name type="scientific">Gordonia amarae NBRC 15530</name>
    <dbReference type="NCBI Taxonomy" id="1075090"/>
    <lineage>
        <taxon>Bacteria</taxon>
        <taxon>Bacillati</taxon>
        <taxon>Actinomycetota</taxon>
        <taxon>Actinomycetes</taxon>
        <taxon>Mycobacteriales</taxon>
        <taxon>Gordoniaceae</taxon>
        <taxon>Gordonia</taxon>
    </lineage>
</organism>
<evidence type="ECO:0000259" key="10">
    <source>
        <dbReference type="PROSITE" id="PS50263"/>
    </source>
</evidence>
<keyword evidence="2 8" id="KW-1003">Cell membrane</keyword>
<evidence type="ECO:0000256" key="7">
    <source>
        <dbReference type="ARBA" id="ARBA00023315"/>
    </source>
</evidence>
<dbReference type="SUPFAM" id="SSF56317">
    <property type="entry name" value="Carbon-nitrogen hydrolase"/>
    <property type="match status" value="1"/>
</dbReference>